<accession>A0A934JX32</accession>
<comment type="caution">
    <text evidence="1">The sequence shown here is derived from an EMBL/GenBank/DDBJ whole genome shotgun (WGS) entry which is preliminary data.</text>
</comment>
<dbReference type="AlphaFoldDB" id="A0A934JX32"/>
<reference evidence="1" key="1">
    <citation type="submission" date="2020-10" db="EMBL/GenBank/DDBJ databases">
        <title>Ca. Dormibacterota MAGs.</title>
        <authorList>
            <person name="Montgomery K."/>
        </authorList>
    </citation>
    <scope>NUCLEOTIDE SEQUENCE [LARGE SCALE GENOMIC DNA]</scope>
    <source>
        <strain evidence="1">SC8812_S17_10</strain>
    </source>
</reference>
<organism evidence="1 2">
    <name type="scientific">Candidatus Nephthysia bennettiae</name>
    <dbReference type="NCBI Taxonomy" id="3127016"/>
    <lineage>
        <taxon>Bacteria</taxon>
        <taxon>Bacillati</taxon>
        <taxon>Candidatus Dormiibacterota</taxon>
        <taxon>Candidatus Dormibacteria</taxon>
        <taxon>Candidatus Dormibacterales</taxon>
        <taxon>Candidatus Dormibacteraceae</taxon>
        <taxon>Candidatus Nephthysia</taxon>
    </lineage>
</organism>
<gene>
    <name evidence="1" type="ORF">JF922_00365</name>
</gene>
<dbReference type="Proteomes" id="UP000612893">
    <property type="component" value="Unassembled WGS sequence"/>
</dbReference>
<keyword evidence="2" id="KW-1185">Reference proteome</keyword>
<proteinExistence type="predicted"/>
<dbReference type="RefSeq" id="WP_338198363.1">
    <property type="nucleotide sequence ID" value="NZ_JAEKNR010000005.1"/>
</dbReference>
<sequence>MDVGSDQISVLKVREDGQLALLGVSPLVGGSGQPDLSRWPLYVLNAANASTAAANVAGFRVDEKGLLRPIAGATRALSATHPSPA</sequence>
<protein>
    <submittedName>
        <fullName evidence="1">Uncharacterized protein</fullName>
    </submittedName>
</protein>
<dbReference type="EMBL" id="JAEKNR010000005">
    <property type="protein sequence ID" value="MBJ7596532.1"/>
    <property type="molecule type" value="Genomic_DNA"/>
</dbReference>
<name>A0A934JX32_9BACT</name>
<evidence type="ECO:0000313" key="2">
    <source>
        <dbReference type="Proteomes" id="UP000612893"/>
    </source>
</evidence>
<evidence type="ECO:0000313" key="1">
    <source>
        <dbReference type="EMBL" id="MBJ7596532.1"/>
    </source>
</evidence>